<keyword evidence="1 3" id="KW-0489">Methyltransferase</keyword>
<dbReference type="PROSITE" id="PS00092">
    <property type="entry name" value="N6_MTASE"/>
    <property type="match status" value="1"/>
</dbReference>
<evidence type="ECO:0000313" key="4">
    <source>
        <dbReference type="Proteomes" id="UP000241421"/>
    </source>
</evidence>
<gene>
    <name evidence="3" type="primary">rsmD</name>
    <name evidence="3" type="ORF">C7C56_001325</name>
</gene>
<evidence type="ECO:0000313" key="3">
    <source>
        <dbReference type="EMBL" id="PWF55586.1"/>
    </source>
</evidence>
<organism evidence="3 4">
    <name type="scientific">Massilia glaciei</name>
    <dbReference type="NCBI Taxonomy" id="1524097"/>
    <lineage>
        <taxon>Bacteria</taxon>
        <taxon>Pseudomonadati</taxon>
        <taxon>Pseudomonadota</taxon>
        <taxon>Betaproteobacteria</taxon>
        <taxon>Burkholderiales</taxon>
        <taxon>Oxalobacteraceae</taxon>
        <taxon>Telluria group</taxon>
        <taxon>Massilia</taxon>
    </lineage>
</organism>
<dbReference type="Gene3D" id="3.40.50.150">
    <property type="entry name" value="Vaccinia Virus protein VP39"/>
    <property type="match status" value="1"/>
</dbReference>
<dbReference type="Pfam" id="PF03602">
    <property type="entry name" value="Cons_hypoth95"/>
    <property type="match status" value="1"/>
</dbReference>
<dbReference type="GO" id="GO:0008168">
    <property type="term" value="F:methyltransferase activity"/>
    <property type="evidence" value="ECO:0007669"/>
    <property type="project" value="UniProtKB-KW"/>
</dbReference>
<dbReference type="AlphaFoldDB" id="A0A2U2I758"/>
<protein>
    <submittedName>
        <fullName evidence="3">16S rRNA (Guanine(966)-N(2))-methyltransferase RsmD</fullName>
    </submittedName>
</protein>
<dbReference type="GO" id="GO:0031167">
    <property type="term" value="P:rRNA methylation"/>
    <property type="evidence" value="ECO:0007669"/>
    <property type="project" value="InterPro"/>
</dbReference>
<dbReference type="InterPro" id="IPR029063">
    <property type="entry name" value="SAM-dependent_MTases_sf"/>
</dbReference>
<dbReference type="RefSeq" id="WP_106755698.1">
    <property type="nucleotide sequence ID" value="NZ_PXWF02000019.1"/>
</dbReference>
<dbReference type="GO" id="GO:0003676">
    <property type="term" value="F:nucleic acid binding"/>
    <property type="evidence" value="ECO:0007669"/>
    <property type="project" value="InterPro"/>
</dbReference>
<dbReference type="InterPro" id="IPR002052">
    <property type="entry name" value="DNA_methylase_N6_adenine_CS"/>
</dbReference>
<dbReference type="PANTHER" id="PTHR43542:SF1">
    <property type="entry name" value="METHYLTRANSFERASE"/>
    <property type="match status" value="1"/>
</dbReference>
<dbReference type="OrthoDB" id="9803017at2"/>
<evidence type="ECO:0000256" key="1">
    <source>
        <dbReference type="ARBA" id="ARBA00022603"/>
    </source>
</evidence>
<keyword evidence="4" id="KW-1185">Reference proteome</keyword>
<dbReference type="InterPro" id="IPR004398">
    <property type="entry name" value="RNA_MeTrfase_RsmD"/>
</dbReference>
<proteinExistence type="predicted"/>
<reference evidence="3 4" key="1">
    <citation type="submission" date="2018-04" db="EMBL/GenBank/DDBJ databases">
        <title>Massilia violaceinigra sp. nov., a novel purple-pigmented bacterium isolated from Tianshan glacier, Xinjiang, China.</title>
        <authorList>
            <person name="Wang H."/>
        </authorList>
    </citation>
    <scope>NUCLEOTIDE SEQUENCE [LARGE SCALE GENOMIC DNA]</scope>
    <source>
        <strain evidence="3 4">B448-2</strain>
    </source>
</reference>
<dbReference type="EMBL" id="PXWF02000019">
    <property type="protein sequence ID" value="PWF55586.1"/>
    <property type="molecule type" value="Genomic_DNA"/>
</dbReference>
<name>A0A2U2I758_9BURK</name>
<dbReference type="PANTHER" id="PTHR43542">
    <property type="entry name" value="METHYLTRANSFERASE"/>
    <property type="match status" value="1"/>
</dbReference>
<dbReference type="SUPFAM" id="SSF53335">
    <property type="entry name" value="S-adenosyl-L-methionine-dependent methyltransferases"/>
    <property type="match status" value="1"/>
</dbReference>
<sequence length="214" mass="23302">MQKKPAKVPVHRAPPPKQVRIIGGLWKRSTLPVLDALGLRPTPDRVRETVFNWINHLWDGAWTHRHCLDLFAGTGALGFEAASRGAAAVTMVDSHSPVITQLHAVKDKLGADTVELIRGDALATAQGMGLRGRRFDLIFLDPPYHQDFLAKALPLCRTLLAEGGLVYAESGAPLPFAPEDGGAAPEWLAPWEAVRADKAGIVFYQLLKLQEALP</sequence>
<dbReference type="Proteomes" id="UP000241421">
    <property type="component" value="Unassembled WGS sequence"/>
</dbReference>
<comment type="caution">
    <text evidence="3">The sequence shown here is derived from an EMBL/GenBank/DDBJ whole genome shotgun (WGS) entry which is preliminary data.</text>
</comment>
<dbReference type="CDD" id="cd02440">
    <property type="entry name" value="AdoMet_MTases"/>
    <property type="match status" value="1"/>
</dbReference>
<accession>A0A2U2I758</accession>
<dbReference type="NCBIfam" id="TIGR00095">
    <property type="entry name" value="16S rRNA (guanine(966)-N(2))-methyltransferase RsmD"/>
    <property type="match status" value="1"/>
</dbReference>
<evidence type="ECO:0000256" key="2">
    <source>
        <dbReference type="ARBA" id="ARBA00022679"/>
    </source>
</evidence>
<keyword evidence="2 3" id="KW-0808">Transferase</keyword>